<dbReference type="InterPro" id="IPR016131">
    <property type="entry name" value="Haemerythrin_Fe_BS"/>
</dbReference>
<dbReference type="KEGG" id="cts:Ctha_0604"/>
<dbReference type="CDD" id="cd12107">
    <property type="entry name" value="Hemerythrin"/>
    <property type="match status" value="1"/>
</dbReference>
<keyword evidence="3" id="KW-0479">Metal-binding</keyword>
<sequence length="135" mass="15979">MPFIEWSESLSVGVKSIDEEHEQLILLLNDFYQNIYQASPYEKLIKLIVGLKDYTITHFAHEEKIMERYGYPNLPMHKKEHEKFIRTVEEFEARYTSGRLLLTLEVTGFIKHWIIAHIMGTDKLYSDFLIEKGAK</sequence>
<feature type="domain" description="Hemerythrin-like" evidence="5">
    <location>
        <begin position="13"/>
        <end position="125"/>
    </location>
</feature>
<keyword evidence="2" id="KW-0561">Oxygen transport</keyword>
<dbReference type="SUPFAM" id="SSF47188">
    <property type="entry name" value="Hemerythrin-like"/>
    <property type="match status" value="1"/>
</dbReference>
<dbReference type="InterPro" id="IPR050669">
    <property type="entry name" value="Hemerythrin"/>
</dbReference>
<gene>
    <name evidence="6" type="ordered locus">Ctha_0604</name>
</gene>
<keyword evidence="2" id="KW-0813">Transport</keyword>
<dbReference type="AlphaFoldDB" id="B3QVC0"/>
<dbReference type="PROSITE" id="PS00550">
    <property type="entry name" value="HEMERYTHRINS"/>
    <property type="match status" value="1"/>
</dbReference>
<dbReference type="eggNOG" id="COG2703">
    <property type="taxonomic scope" value="Bacteria"/>
</dbReference>
<dbReference type="NCBIfam" id="TIGR02481">
    <property type="entry name" value="hemeryth_dom"/>
    <property type="match status" value="1"/>
</dbReference>
<accession>B3QVC0</accession>
<dbReference type="InterPro" id="IPR035938">
    <property type="entry name" value="Hemerythrin-like_sf"/>
</dbReference>
<evidence type="ECO:0000256" key="3">
    <source>
        <dbReference type="ARBA" id="ARBA00022723"/>
    </source>
</evidence>
<keyword evidence="7" id="KW-1185">Reference proteome</keyword>
<dbReference type="RefSeq" id="WP_012499158.1">
    <property type="nucleotide sequence ID" value="NC_011026.1"/>
</dbReference>
<evidence type="ECO:0000313" key="6">
    <source>
        <dbReference type="EMBL" id="ACF13074.1"/>
    </source>
</evidence>
<keyword evidence="4" id="KW-0408">Iron</keyword>
<evidence type="ECO:0000256" key="2">
    <source>
        <dbReference type="ARBA" id="ARBA00022621"/>
    </source>
</evidence>
<dbReference type="InterPro" id="IPR012827">
    <property type="entry name" value="Hemerythrin_metal-bd"/>
</dbReference>
<dbReference type="Proteomes" id="UP000001208">
    <property type="component" value="Chromosome"/>
</dbReference>
<dbReference type="PANTHER" id="PTHR37164:SF1">
    <property type="entry name" value="BACTERIOHEMERYTHRIN"/>
    <property type="match status" value="1"/>
</dbReference>
<name>B3QVC0_CHLT3</name>
<dbReference type="GO" id="GO:0005344">
    <property type="term" value="F:oxygen carrier activity"/>
    <property type="evidence" value="ECO:0007669"/>
    <property type="project" value="UniProtKB-KW"/>
</dbReference>
<dbReference type="InterPro" id="IPR012312">
    <property type="entry name" value="Hemerythrin-like"/>
</dbReference>
<evidence type="ECO:0000259" key="5">
    <source>
        <dbReference type="Pfam" id="PF01814"/>
    </source>
</evidence>
<comment type="similarity">
    <text evidence="1">Belongs to the hemerythrin family.</text>
</comment>
<evidence type="ECO:0000256" key="4">
    <source>
        <dbReference type="ARBA" id="ARBA00023004"/>
    </source>
</evidence>
<dbReference type="NCBIfam" id="NF033749">
    <property type="entry name" value="bact_hemeryth"/>
    <property type="match status" value="1"/>
</dbReference>
<dbReference type="GO" id="GO:0046872">
    <property type="term" value="F:metal ion binding"/>
    <property type="evidence" value="ECO:0007669"/>
    <property type="project" value="UniProtKB-KW"/>
</dbReference>
<dbReference type="OrthoDB" id="9797092at2"/>
<reference evidence="6 7" key="1">
    <citation type="submission" date="2008-06" db="EMBL/GenBank/DDBJ databases">
        <title>Complete sequence of Chloroherpeton thalassium ATCC 35110.</title>
        <authorList>
            <consortium name="US DOE Joint Genome Institute"/>
            <person name="Lucas S."/>
            <person name="Copeland A."/>
            <person name="Lapidus A."/>
            <person name="Glavina del Rio T."/>
            <person name="Dalin E."/>
            <person name="Tice H."/>
            <person name="Bruce D."/>
            <person name="Goodwin L."/>
            <person name="Pitluck S."/>
            <person name="Schmutz J."/>
            <person name="Larimer F."/>
            <person name="Land M."/>
            <person name="Hauser L."/>
            <person name="Kyrpides N."/>
            <person name="Mikhailova N."/>
            <person name="Liu Z."/>
            <person name="Li T."/>
            <person name="Zhao F."/>
            <person name="Overmann J."/>
            <person name="Bryant D.A."/>
            <person name="Richardson P."/>
        </authorList>
    </citation>
    <scope>NUCLEOTIDE SEQUENCE [LARGE SCALE GENOMIC DNA]</scope>
    <source>
        <strain evidence="7">ATCC 35110 / GB-78</strain>
    </source>
</reference>
<dbReference type="Pfam" id="PF01814">
    <property type="entry name" value="Hemerythrin"/>
    <property type="match status" value="1"/>
</dbReference>
<protein>
    <submittedName>
        <fullName evidence="6">Hemerythrin-like metal-binding protein</fullName>
    </submittedName>
</protein>
<dbReference type="HOGENOM" id="CLU_086902_2_0_10"/>
<evidence type="ECO:0000313" key="7">
    <source>
        <dbReference type="Proteomes" id="UP000001208"/>
    </source>
</evidence>
<dbReference type="PANTHER" id="PTHR37164">
    <property type="entry name" value="BACTERIOHEMERYTHRIN"/>
    <property type="match status" value="1"/>
</dbReference>
<dbReference type="Gene3D" id="1.20.120.50">
    <property type="entry name" value="Hemerythrin-like"/>
    <property type="match status" value="1"/>
</dbReference>
<organism evidence="6 7">
    <name type="scientific">Chloroherpeton thalassium (strain ATCC 35110 / GB-78)</name>
    <dbReference type="NCBI Taxonomy" id="517418"/>
    <lineage>
        <taxon>Bacteria</taxon>
        <taxon>Pseudomonadati</taxon>
        <taxon>Chlorobiota</taxon>
        <taxon>Chlorobiia</taxon>
        <taxon>Chlorobiales</taxon>
        <taxon>Chloroherpetonaceae</taxon>
        <taxon>Chloroherpeton</taxon>
    </lineage>
</organism>
<dbReference type="EMBL" id="CP001100">
    <property type="protein sequence ID" value="ACF13074.1"/>
    <property type="molecule type" value="Genomic_DNA"/>
</dbReference>
<proteinExistence type="inferred from homology"/>
<evidence type="ECO:0000256" key="1">
    <source>
        <dbReference type="ARBA" id="ARBA00010587"/>
    </source>
</evidence>
<dbReference type="STRING" id="517418.Ctha_0604"/>